<evidence type="ECO:0000313" key="1">
    <source>
        <dbReference type="EMBL" id="SUZ07608.1"/>
    </source>
</evidence>
<sequence>EISLSQAIRTEFSYRPASQFDILVFSSFPQEDSPDKCRSIELWVFFDCLFVLMAREDYLSERSCGRLIFSMWHTDD</sequence>
<feature type="non-terminal residue" evidence="1">
    <location>
        <position position="1"/>
    </location>
</feature>
<gene>
    <name evidence="1" type="ORF">BGT96224V2_LOCUS1</name>
</gene>
<reference evidence="1" key="1">
    <citation type="submission" date="2018-07" db="EMBL/GenBank/DDBJ databases">
        <authorList>
            <person name="Quirk P.G."/>
            <person name="Krulwich T.A."/>
        </authorList>
    </citation>
    <scope>NUCLEOTIDE SEQUENCE</scope>
    <source>
        <strain evidence="1">96224</strain>
    </source>
</reference>
<organism evidence="1">
    <name type="scientific">Blumeria graminis f. sp. tritici 96224</name>
    <dbReference type="NCBI Taxonomy" id="1268274"/>
    <lineage>
        <taxon>Eukaryota</taxon>
        <taxon>Fungi</taxon>
        <taxon>Dikarya</taxon>
        <taxon>Ascomycota</taxon>
        <taxon>Pezizomycotina</taxon>
        <taxon>Leotiomycetes</taxon>
        <taxon>Erysiphales</taxon>
        <taxon>Erysiphaceae</taxon>
        <taxon>Blumeria</taxon>
    </lineage>
</organism>
<protein>
    <submittedName>
        <fullName evidence="1">Bgt-20845</fullName>
    </submittedName>
</protein>
<name>A0A381L118_BLUGR</name>
<proteinExistence type="predicted"/>
<dbReference type="EMBL" id="UIGY01000001">
    <property type="protein sequence ID" value="SUZ07608.1"/>
    <property type="molecule type" value="Genomic_DNA"/>
</dbReference>
<dbReference type="AlphaFoldDB" id="A0A381L118"/>
<accession>A0A381L118</accession>